<gene>
    <name evidence="6" type="ORF">UFOVP273_15</name>
</gene>
<feature type="domain" description="dUTPase-like" evidence="5">
    <location>
        <begin position="13"/>
        <end position="141"/>
    </location>
</feature>
<dbReference type="GO" id="GO:0004170">
    <property type="term" value="F:dUTP diphosphatase activity"/>
    <property type="evidence" value="ECO:0007669"/>
    <property type="project" value="UniProtKB-EC"/>
</dbReference>
<dbReference type="SUPFAM" id="SSF51283">
    <property type="entry name" value="dUTPase-like"/>
    <property type="match status" value="1"/>
</dbReference>
<dbReference type="NCBIfam" id="TIGR00576">
    <property type="entry name" value="dut"/>
    <property type="match status" value="1"/>
</dbReference>
<sequence length="143" mass="15486">MDLQVKFNSEFPPSRAGEYDAGIDLRATQTYNIDSCRKLVSTGVYVKIPRGYVGLLIARSSLSKKGIMLTNSVGVIDSDYRGELLVSLMCWTPGGAIIEAGERIAQLVITPIALPKLVQFNGTDEEWLDTERGIGGFGSTGKV</sequence>
<dbReference type="EMBL" id="LR796284">
    <property type="protein sequence ID" value="CAB4134105.1"/>
    <property type="molecule type" value="Genomic_DNA"/>
</dbReference>
<dbReference type="GO" id="GO:0000287">
    <property type="term" value="F:magnesium ion binding"/>
    <property type="evidence" value="ECO:0007669"/>
    <property type="project" value="InterPro"/>
</dbReference>
<proteinExistence type="inferred from homology"/>
<protein>
    <recommendedName>
        <fullName evidence="2">dUTP diphosphatase</fullName>
        <ecNumber evidence="2">3.6.1.23</ecNumber>
    </recommendedName>
</protein>
<keyword evidence="4" id="KW-0546">Nucleotide metabolism</keyword>
<dbReference type="InterPro" id="IPR033704">
    <property type="entry name" value="dUTPase_trimeric"/>
</dbReference>
<name>A0A6J5LIW0_9CAUD</name>
<accession>A0A6J5LIW0</accession>
<reference evidence="6" key="1">
    <citation type="submission" date="2020-04" db="EMBL/GenBank/DDBJ databases">
        <authorList>
            <person name="Chiriac C."/>
            <person name="Salcher M."/>
            <person name="Ghai R."/>
            <person name="Kavagutti S V."/>
        </authorList>
    </citation>
    <scope>NUCLEOTIDE SEQUENCE</scope>
</reference>
<dbReference type="InterPro" id="IPR008181">
    <property type="entry name" value="dUTPase"/>
</dbReference>
<dbReference type="PANTHER" id="PTHR11241:SF0">
    <property type="entry name" value="DEOXYURIDINE 5'-TRIPHOSPHATE NUCLEOTIDOHYDROLASE"/>
    <property type="match status" value="1"/>
</dbReference>
<dbReference type="GO" id="GO:0046081">
    <property type="term" value="P:dUTP catabolic process"/>
    <property type="evidence" value="ECO:0007669"/>
    <property type="project" value="InterPro"/>
</dbReference>
<dbReference type="Gene3D" id="2.70.40.10">
    <property type="match status" value="1"/>
</dbReference>
<dbReference type="GO" id="GO:0006226">
    <property type="term" value="P:dUMP biosynthetic process"/>
    <property type="evidence" value="ECO:0007669"/>
    <property type="project" value="InterPro"/>
</dbReference>
<evidence type="ECO:0000256" key="4">
    <source>
        <dbReference type="ARBA" id="ARBA00023080"/>
    </source>
</evidence>
<evidence type="ECO:0000256" key="3">
    <source>
        <dbReference type="ARBA" id="ARBA00022801"/>
    </source>
</evidence>
<dbReference type="PANTHER" id="PTHR11241">
    <property type="entry name" value="DEOXYURIDINE 5'-TRIPHOSPHATE NUCLEOTIDOHYDROLASE"/>
    <property type="match status" value="1"/>
</dbReference>
<evidence type="ECO:0000256" key="2">
    <source>
        <dbReference type="ARBA" id="ARBA00012379"/>
    </source>
</evidence>
<dbReference type="InterPro" id="IPR036157">
    <property type="entry name" value="dUTPase-like_sf"/>
</dbReference>
<dbReference type="Pfam" id="PF00692">
    <property type="entry name" value="dUTPase"/>
    <property type="match status" value="1"/>
</dbReference>
<dbReference type="InterPro" id="IPR029054">
    <property type="entry name" value="dUTPase-like"/>
</dbReference>
<comment type="similarity">
    <text evidence="1">Belongs to the dUTPase family.</text>
</comment>
<organism evidence="6">
    <name type="scientific">uncultured Caudovirales phage</name>
    <dbReference type="NCBI Taxonomy" id="2100421"/>
    <lineage>
        <taxon>Viruses</taxon>
        <taxon>Duplodnaviria</taxon>
        <taxon>Heunggongvirae</taxon>
        <taxon>Uroviricota</taxon>
        <taxon>Caudoviricetes</taxon>
        <taxon>Peduoviridae</taxon>
        <taxon>Maltschvirus</taxon>
        <taxon>Maltschvirus maltsch</taxon>
    </lineage>
</organism>
<evidence type="ECO:0000259" key="5">
    <source>
        <dbReference type="Pfam" id="PF00692"/>
    </source>
</evidence>
<evidence type="ECO:0000256" key="1">
    <source>
        <dbReference type="ARBA" id="ARBA00006581"/>
    </source>
</evidence>
<dbReference type="NCBIfam" id="NF001862">
    <property type="entry name" value="PRK00601.1"/>
    <property type="match status" value="1"/>
</dbReference>
<keyword evidence="3" id="KW-0378">Hydrolase</keyword>
<dbReference type="CDD" id="cd07557">
    <property type="entry name" value="trimeric_dUTPase"/>
    <property type="match status" value="1"/>
</dbReference>
<evidence type="ECO:0000313" key="6">
    <source>
        <dbReference type="EMBL" id="CAB4134105.1"/>
    </source>
</evidence>
<dbReference type="EC" id="3.6.1.23" evidence="2"/>